<evidence type="ECO:0000313" key="5">
    <source>
        <dbReference type="EMBL" id="CAI5713663.1"/>
    </source>
</evidence>
<sequence>MSENVWTAASDGDLESVTAFLASGGDVNAKDENGYTALQAAVSYSHMELVGFLLARGADLQLGDNDGDTPLHLCETVECATLLLEAGADLNARNADGRTPYDVAIQDENEELMAMYADRGADKSDTTMADEDTSAWNGENEAASAPC</sequence>
<dbReference type="PROSITE" id="PS50297">
    <property type="entry name" value="ANK_REP_REGION"/>
    <property type="match status" value="1"/>
</dbReference>
<dbReference type="EMBL" id="CANTFL010000090">
    <property type="protein sequence ID" value="CAI5713663.1"/>
    <property type="molecule type" value="Genomic_DNA"/>
</dbReference>
<dbReference type="PRINTS" id="PR01415">
    <property type="entry name" value="ANKYRIN"/>
</dbReference>
<evidence type="ECO:0000256" key="2">
    <source>
        <dbReference type="ARBA" id="ARBA00023043"/>
    </source>
</evidence>
<dbReference type="SMART" id="SM00248">
    <property type="entry name" value="ANK"/>
    <property type="match status" value="3"/>
</dbReference>
<dbReference type="SUPFAM" id="SSF48403">
    <property type="entry name" value="Ankyrin repeat"/>
    <property type="match status" value="1"/>
</dbReference>
<keyword evidence="1" id="KW-0677">Repeat</keyword>
<dbReference type="PANTHER" id="PTHR24171">
    <property type="entry name" value="ANKYRIN REPEAT DOMAIN-CONTAINING PROTEIN 39-RELATED"/>
    <property type="match status" value="1"/>
</dbReference>
<comment type="caution">
    <text evidence="5">The sequence shown here is derived from an EMBL/GenBank/DDBJ whole genome shotgun (WGS) entry which is preliminary data.</text>
</comment>
<dbReference type="PANTHER" id="PTHR24171:SF8">
    <property type="entry name" value="BRCA1-ASSOCIATED RING DOMAIN PROTEIN 1"/>
    <property type="match status" value="1"/>
</dbReference>
<dbReference type="InterPro" id="IPR002110">
    <property type="entry name" value="Ankyrin_rpt"/>
</dbReference>
<dbReference type="AlphaFoldDB" id="A0AAV0T3Y0"/>
<dbReference type="Gene3D" id="1.25.40.20">
    <property type="entry name" value="Ankyrin repeat-containing domain"/>
    <property type="match status" value="1"/>
</dbReference>
<dbReference type="Pfam" id="PF12796">
    <property type="entry name" value="Ank_2"/>
    <property type="match status" value="1"/>
</dbReference>
<name>A0AAV0T3Y0_HYABA</name>
<dbReference type="GO" id="GO:0085020">
    <property type="term" value="P:protein K6-linked ubiquitination"/>
    <property type="evidence" value="ECO:0007669"/>
    <property type="project" value="TreeGrafter"/>
</dbReference>
<evidence type="ECO:0000256" key="1">
    <source>
        <dbReference type="ARBA" id="ARBA00022737"/>
    </source>
</evidence>
<evidence type="ECO:0000256" key="3">
    <source>
        <dbReference type="PROSITE-ProRule" id="PRU00023"/>
    </source>
</evidence>
<gene>
    <name evidence="5" type="ORF">HBR001_LOCUS1091</name>
</gene>
<dbReference type="Proteomes" id="UP001162031">
    <property type="component" value="Unassembled WGS sequence"/>
</dbReference>
<feature type="repeat" description="ANK" evidence="3">
    <location>
        <begin position="33"/>
        <end position="65"/>
    </location>
</feature>
<protein>
    <submittedName>
        <fullName evidence="5">Uncharacterized protein</fullName>
    </submittedName>
</protein>
<dbReference type="PROSITE" id="PS50088">
    <property type="entry name" value="ANK_REPEAT"/>
    <property type="match status" value="1"/>
</dbReference>
<keyword evidence="2 3" id="KW-0040">ANK repeat</keyword>
<organism evidence="5 6">
    <name type="scientific">Hyaloperonospora brassicae</name>
    <name type="common">Brassica downy mildew</name>
    <name type="synonym">Peronospora brassicae</name>
    <dbReference type="NCBI Taxonomy" id="162125"/>
    <lineage>
        <taxon>Eukaryota</taxon>
        <taxon>Sar</taxon>
        <taxon>Stramenopiles</taxon>
        <taxon>Oomycota</taxon>
        <taxon>Peronosporomycetes</taxon>
        <taxon>Peronosporales</taxon>
        <taxon>Peronosporaceae</taxon>
        <taxon>Hyaloperonospora</taxon>
    </lineage>
</organism>
<dbReference type="GO" id="GO:0004842">
    <property type="term" value="F:ubiquitin-protein transferase activity"/>
    <property type="evidence" value="ECO:0007669"/>
    <property type="project" value="TreeGrafter"/>
</dbReference>
<keyword evidence="6" id="KW-1185">Reference proteome</keyword>
<evidence type="ECO:0000256" key="4">
    <source>
        <dbReference type="SAM" id="MobiDB-lite"/>
    </source>
</evidence>
<dbReference type="InterPro" id="IPR036770">
    <property type="entry name" value="Ankyrin_rpt-contain_sf"/>
</dbReference>
<proteinExistence type="predicted"/>
<accession>A0AAV0T3Y0</accession>
<reference evidence="5" key="1">
    <citation type="submission" date="2022-12" db="EMBL/GenBank/DDBJ databases">
        <authorList>
            <person name="Webb A."/>
        </authorList>
    </citation>
    <scope>NUCLEOTIDE SEQUENCE</scope>
    <source>
        <strain evidence="5">Hp1</strain>
    </source>
</reference>
<feature type="region of interest" description="Disordered" evidence="4">
    <location>
        <begin position="120"/>
        <end position="147"/>
    </location>
</feature>
<evidence type="ECO:0000313" key="6">
    <source>
        <dbReference type="Proteomes" id="UP001162031"/>
    </source>
</evidence>